<reference evidence="2" key="1">
    <citation type="submission" date="2020-02" db="EMBL/GenBank/DDBJ databases">
        <authorList>
            <person name="Meier V. D."/>
        </authorList>
    </citation>
    <scope>NUCLEOTIDE SEQUENCE</scope>
    <source>
        <strain evidence="2">AVDCRST_MAG70</strain>
    </source>
</reference>
<dbReference type="AlphaFoldDB" id="A0A6J4UR27"/>
<dbReference type="EMBL" id="CADCWH010000196">
    <property type="protein sequence ID" value="CAA9555355.1"/>
    <property type="molecule type" value="Genomic_DNA"/>
</dbReference>
<dbReference type="InterPro" id="IPR002109">
    <property type="entry name" value="Glutaredoxin"/>
</dbReference>
<dbReference type="SUPFAM" id="SSF52833">
    <property type="entry name" value="Thioredoxin-like"/>
    <property type="match status" value="1"/>
</dbReference>
<proteinExistence type="predicted"/>
<evidence type="ECO:0000313" key="2">
    <source>
        <dbReference type="EMBL" id="CAA9555355.1"/>
    </source>
</evidence>
<dbReference type="InterPro" id="IPR036249">
    <property type="entry name" value="Thioredoxin-like_sf"/>
</dbReference>
<evidence type="ECO:0000259" key="1">
    <source>
        <dbReference type="Pfam" id="PF00462"/>
    </source>
</evidence>
<name>A0A6J4UR27_9BACT</name>
<dbReference type="CDD" id="cd02976">
    <property type="entry name" value="NrdH"/>
    <property type="match status" value="1"/>
</dbReference>
<dbReference type="Gene3D" id="3.40.30.10">
    <property type="entry name" value="Glutaredoxin"/>
    <property type="match status" value="1"/>
</dbReference>
<dbReference type="Pfam" id="PF00462">
    <property type="entry name" value="Glutaredoxin"/>
    <property type="match status" value="1"/>
</dbReference>
<sequence>MSERTTNDDGSPAGDGVTVYGATWCHDTKRSRALLERVGVAYSFVDIDRDNAAGQWVERHNGGGRSIPVIVLPDGTSMTEPGDEELETALQAAGSLN</sequence>
<accession>A0A6J4UR27</accession>
<feature type="domain" description="Glutaredoxin" evidence="1">
    <location>
        <begin position="17"/>
        <end position="72"/>
    </location>
</feature>
<gene>
    <name evidence="2" type="ORF">AVDCRST_MAG70-1246</name>
</gene>
<protein>
    <recommendedName>
        <fullName evidence="1">Glutaredoxin domain-containing protein</fullName>
    </recommendedName>
</protein>
<organism evidence="2">
    <name type="scientific">uncultured Thermomicrobiales bacterium</name>
    <dbReference type="NCBI Taxonomy" id="1645740"/>
    <lineage>
        <taxon>Bacteria</taxon>
        <taxon>Pseudomonadati</taxon>
        <taxon>Thermomicrobiota</taxon>
        <taxon>Thermomicrobia</taxon>
        <taxon>Thermomicrobiales</taxon>
        <taxon>environmental samples</taxon>
    </lineage>
</organism>